<sequence>MPTTKDYSYHIRFILVRYRPIHDDQSLSFDDPFHVDLRIWYTRRDQYAVPINMITKEASLHHGQLKSHDTARPALTPLLSILSTTGIDVNDQTVNDISDCARALSSVPISRGPDHGLLVPGIQLLFIDAGNTVGPGPAIDSCIKALETLVLVHDGGSGSMDPCAICLEEVGRASKVAQMRARMCIMVTVSSSG</sequence>
<proteinExistence type="predicted"/>
<protein>
    <submittedName>
        <fullName evidence="1">Uncharacterized protein</fullName>
    </submittedName>
</protein>
<accession>A0ACC0MSA8</accession>
<dbReference type="Proteomes" id="UP001062846">
    <property type="component" value="Chromosome 8"/>
</dbReference>
<reference evidence="1" key="1">
    <citation type="submission" date="2022-02" db="EMBL/GenBank/DDBJ databases">
        <title>Plant Genome Project.</title>
        <authorList>
            <person name="Zhang R.-G."/>
        </authorList>
    </citation>
    <scope>NUCLEOTIDE SEQUENCE</scope>
    <source>
        <strain evidence="1">AT1</strain>
    </source>
</reference>
<name>A0ACC0MSA8_RHOML</name>
<keyword evidence="2" id="KW-1185">Reference proteome</keyword>
<evidence type="ECO:0000313" key="2">
    <source>
        <dbReference type="Proteomes" id="UP001062846"/>
    </source>
</evidence>
<comment type="caution">
    <text evidence="1">The sequence shown here is derived from an EMBL/GenBank/DDBJ whole genome shotgun (WGS) entry which is preliminary data.</text>
</comment>
<evidence type="ECO:0000313" key="1">
    <source>
        <dbReference type="EMBL" id="KAI8543429.1"/>
    </source>
</evidence>
<gene>
    <name evidence="1" type="ORF">RHMOL_Rhmol08G0217100</name>
</gene>
<organism evidence="1 2">
    <name type="scientific">Rhododendron molle</name>
    <name type="common">Chinese azalea</name>
    <name type="synonym">Azalea mollis</name>
    <dbReference type="NCBI Taxonomy" id="49168"/>
    <lineage>
        <taxon>Eukaryota</taxon>
        <taxon>Viridiplantae</taxon>
        <taxon>Streptophyta</taxon>
        <taxon>Embryophyta</taxon>
        <taxon>Tracheophyta</taxon>
        <taxon>Spermatophyta</taxon>
        <taxon>Magnoliopsida</taxon>
        <taxon>eudicotyledons</taxon>
        <taxon>Gunneridae</taxon>
        <taxon>Pentapetalae</taxon>
        <taxon>asterids</taxon>
        <taxon>Ericales</taxon>
        <taxon>Ericaceae</taxon>
        <taxon>Ericoideae</taxon>
        <taxon>Rhodoreae</taxon>
        <taxon>Rhododendron</taxon>
    </lineage>
</organism>
<dbReference type="EMBL" id="CM046395">
    <property type="protein sequence ID" value="KAI8543429.1"/>
    <property type="molecule type" value="Genomic_DNA"/>
</dbReference>